<reference evidence="2 4" key="1">
    <citation type="journal article" date="2011" name="Nature">
        <title>The Medicago genome provides insight into the evolution of rhizobial symbioses.</title>
        <authorList>
            <person name="Young N.D."/>
            <person name="Debelle F."/>
            <person name="Oldroyd G.E."/>
            <person name="Geurts R."/>
            <person name="Cannon S.B."/>
            <person name="Udvardi M.K."/>
            <person name="Benedito V.A."/>
            <person name="Mayer K.F."/>
            <person name="Gouzy J."/>
            <person name="Schoof H."/>
            <person name="Van de Peer Y."/>
            <person name="Proost S."/>
            <person name="Cook D.R."/>
            <person name="Meyers B.C."/>
            <person name="Spannagl M."/>
            <person name="Cheung F."/>
            <person name="De Mita S."/>
            <person name="Krishnakumar V."/>
            <person name="Gundlach H."/>
            <person name="Zhou S."/>
            <person name="Mudge J."/>
            <person name="Bharti A.K."/>
            <person name="Murray J.D."/>
            <person name="Naoumkina M.A."/>
            <person name="Rosen B."/>
            <person name="Silverstein K.A."/>
            <person name="Tang H."/>
            <person name="Rombauts S."/>
            <person name="Zhao P.X."/>
            <person name="Zhou P."/>
            <person name="Barbe V."/>
            <person name="Bardou P."/>
            <person name="Bechner M."/>
            <person name="Bellec A."/>
            <person name="Berger A."/>
            <person name="Berges H."/>
            <person name="Bidwell S."/>
            <person name="Bisseling T."/>
            <person name="Choisne N."/>
            <person name="Couloux A."/>
            <person name="Denny R."/>
            <person name="Deshpande S."/>
            <person name="Dai X."/>
            <person name="Doyle J.J."/>
            <person name="Dudez A.M."/>
            <person name="Farmer A.D."/>
            <person name="Fouteau S."/>
            <person name="Franken C."/>
            <person name="Gibelin C."/>
            <person name="Gish J."/>
            <person name="Goldstein S."/>
            <person name="Gonzalez A.J."/>
            <person name="Green P.J."/>
            <person name="Hallab A."/>
            <person name="Hartog M."/>
            <person name="Hua A."/>
            <person name="Humphray S.J."/>
            <person name="Jeong D.H."/>
            <person name="Jing Y."/>
            <person name="Jocker A."/>
            <person name="Kenton S.M."/>
            <person name="Kim D.J."/>
            <person name="Klee K."/>
            <person name="Lai H."/>
            <person name="Lang C."/>
            <person name="Lin S."/>
            <person name="Macmil S.L."/>
            <person name="Magdelenat G."/>
            <person name="Matthews L."/>
            <person name="McCorrison J."/>
            <person name="Monaghan E.L."/>
            <person name="Mun J.H."/>
            <person name="Najar F.Z."/>
            <person name="Nicholson C."/>
            <person name="Noirot C."/>
            <person name="O'Bleness M."/>
            <person name="Paule C.R."/>
            <person name="Poulain J."/>
            <person name="Prion F."/>
            <person name="Qin B."/>
            <person name="Qu C."/>
            <person name="Retzel E.F."/>
            <person name="Riddle C."/>
            <person name="Sallet E."/>
            <person name="Samain S."/>
            <person name="Samson N."/>
            <person name="Sanders I."/>
            <person name="Saurat O."/>
            <person name="Scarpelli C."/>
            <person name="Schiex T."/>
            <person name="Segurens B."/>
            <person name="Severin A.J."/>
            <person name="Sherrier D.J."/>
            <person name="Shi R."/>
            <person name="Sims S."/>
            <person name="Singer S.R."/>
            <person name="Sinharoy S."/>
            <person name="Sterck L."/>
            <person name="Viollet A."/>
            <person name="Wang B.B."/>
            <person name="Wang K."/>
            <person name="Wang M."/>
            <person name="Wang X."/>
            <person name="Warfsmann J."/>
            <person name="Weissenbach J."/>
            <person name="White D.D."/>
            <person name="White J.D."/>
            <person name="Wiley G.B."/>
            <person name="Wincker P."/>
            <person name="Xing Y."/>
            <person name="Yang L."/>
            <person name="Yao Z."/>
            <person name="Ying F."/>
            <person name="Zhai J."/>
            <person name="Zhou L."/>
            <person name="Zuber A."/>
            <person name="Denarie J."/>
            <person name="Dixon R.A."/>
            <person name="May G.D."/>
            <person name="Schwartz D.C."/>
            <person name="Rogers J."/>
            <person name="Quetier F."/>
            <person name="Town C.D."/>
            <person name="Roe B.A."/>
        </authorList>
    </citation>
    <scope>NUCLEOTIDE SEQUENCE [LARGE SCALE GENOMIC DNA]</scope>
    <source>
        <strain evidence="2">A17</strain>
        <strain evidence="3 4">cv. Jemalong A17</strain>
    </source>
</reference>
<feature type="domain" description="RNase H type-1" evidence="1">
    <location>
        <begin position="60"/>
        <end position="136"/>
    </location>
</feature>
<proteinExistence type="predicted"/>
<dbReference type="GO" id="GO:0003676">
    <property type="term" value="F:nucleic acid binding"/>
    <property type="evidence" value="ECO:0007669"/>
    <property type="project" value="InterPro"/>
</dbReference>
<dbReference type="AlphaFoldDB" id="A0A072U793"/>
<dbReference type="InterPro" id="IPR052929">
    <property type="entry name" value="RNase_H-like_EbsB-rel"/>
</dbReference>
<dbReference type="PANTHER" id="PTHR47074">
    <property type="entry name" value="BNAC02G40300D PROTEIN"/>
    <property type="match status" value="1"/>
</dbReference>
<evidence type="ECO:0000259" key="1">
    <source>
        <dbReference type="Pfam" id="PF13456"/>
    </source>
</evidence>
<dbReference type="InterPro" id="IPR002156">
    <property type="entry name" value="RNaseH_domain"/>
</dbReference>
<reference evidence="2 4" key="2">
    <citation type="journal article" date="2014" name="BMC Genomics">
        <title>An improved genome release (version Mt4.0) for the model legume Medicago truncatula.</title>
        <authorList>
            <person name="Tang H."/>
            <person name="Krishnakumar V."/>
            <person name="Bidwell S."/>
            <person name="Rosen B."/>
            <person name="Chan A."/>
            <person name="Zhou S."/>
            <person name="Gentzbittel L."/>
            <person name="Childs K.L."/>
            <person name="Yandell M."/>
            <person name="Gundlach H."/>
            <person name="Mayer K.F."/>
            <person name="Schwartz D.C."/>
            <person name="Town C.D."/>
        </authorList>
    </citation>
    <scope>GENOME REANNOTATION</scope>
    <source>
        <strain evidence="2">A17</strain>
        <strain evidence="3 4">cv. Jemalong A17</strain>
    </source>
</reference>
<name>A0A072U793_MEDTR</name>
<accession>A0A072U793</accession>
<gene>
    <name evidence="2" type="ordered locus">MTR_6g033225</name>
</gene>
<dbReference type="HOGENOM" id="CLU_1858218_0_0_1"/>
<keyword evidence="4" id="KW-1185">Reference proteome</keyword>
<dbReference type="Proteomes" id="UP000002051">
    <property type="component" value="Chromosome 6"/>
</dbReference>
<organism evidence="2 4">
    <name type="scientific">Medicago truncatula</name>
    <name type="common">Barrel medic</name>
    <name type="synonym">Medicago tribuloides</name>
    <dbReference type="NCBI Taxonomy" id="3880"/>
    <lineage>
        <taxon>Eukaryota</taxon>
        <taxon>Viridiplantae</taxon>
        <taxon>Streptophyta</taxon>
        <taxon>Embryophyta</taxon>
        <taxon>Tracheophyta</taxon>
        <taxon>Spermatophyta</taxon>
        <taxon>Magnoliopsida</taxon>
        <taxon>eudicotyledons</taxon>
        <taxon>Gunneridae</taxon>
        <taxon>Pentapetalae</taxon>
        <taxon>rosids</taxon>
        <taxon>fabids</taxon>
        <taxon>Fabales</taxon>
        <taxon>Fabaceae</taxon>
        <taxon>Papilionoideae</taxon>
        <taxon>50 kb inversion clade</taxon>
        <taxon>NPAAA clade</taxon>
        <taxon>Hologalegina</taxon>
        <taxon>IRL clade</taxon>
        <taxon>Trifolieae</taxon>
        <taxon>Medicago</taxon>
    </lineage>
</organism>
<dbReference type="Pfam" id="PF13456">
    <property type="entry name" value="RVT_3"/>
    <property type="match status" value="1"/>
</dbReference>
<dbReference type="EnsemblPlants" id="KEH25634">
    <property type="protein sequence ID" value="KEH25634"/>
    <property type="gene ID" value="MTR_6g033225"/>
</dbReference>
<evidence type="ECO:0000313" key="3">
    <source>
        <dbReference type="EnsemblPlants" id="KEH25634"/>
    </source>
</evidence>
<dbReference type="GO" id="GO:0004523">
    <property type="term" value="F:RNA-DNA hybrid ribonuclease activity"/>
    <property type="evidence" value="ECO:0007669"/>
    <property type="project" value="InterPro"/>
</dbReference>
<evidence type="ECO:0000313" key="2">
    <source>
        <dbReference type="EMBL" id="KEH25634.1"/>
    </source>
</evidence>
<reference evidence="3" key="3">
    <citation type="submission" date="2015-04" db="UniProtKB">
        <authorList>
            <consortium name="EnsemblPlants"/>
        </authorList>
    </citation>
    <scope>IDENTIFICATION</scope>
    <source>
        <strain evidence="3">cv. Jemalong A17</strain>
    </source>
</reference>
<dbReference type="EMBL" id="CM001222">
    <property type="protein sequence ID" value="KEH25634.1"/>
    <property type="molecule type" value="Genomic_DNA"/>
</dbReference>
<evidence type="ECO:0000313" key="4">
    <source>
        <dbReference type="Proteomes" id="UP000002051"/>
    </source>
</evidence>
<sequence>MVHRLMEYWLITKATTNKCRRGLSNIQTQQQTTSATEHSSNSMIARTRNIEVIQGRLKCNANASFSIQQNITCIVMSLWDEEGAFVLANTIWLYSVYPIEVGETPDLYHAIKWANDMHFDNIDFVLDSKTIMDAFYNN</sequence>
<dbReference type="PANTHER" id="PTHR47074:SF48">
    <property type="entry name" value="POLYNUCLEOTIDYL TRANSFERASE, RIBONUCLEASE H-LIKE SUPERFAMILY PROTEIN"/>
    <property type="match status" value="1"/>
</dbReference>
<protein>
    <recommendedName>
        <fullName evidence="1">RNase H type-1 domain-containing protein</fullName>
    </recommendedName>
</protein>